<dbReference type="SUPFAM" id="SSF64518">
    <property type="entry name" value="Phase 1 flagellin"/>
    <property type="match status" value="1"/>
</dbReference>
<keyword evidence="5" id="KW-0282">Flagellum</keyword>
<dbReference type="Pfam" id="PF00700">
    <property type="entry name" value="Flagellin_C"/>
    <property type="match status" value="1"/>
</dbReference>
<sequence>MSSTYVISEGSGFSAGSGNSQFAALKTSTVSAHEATAGVTTLKGAMAVMDIAETAITNLDQIRADIGSIQNQVTSTINNITVTQVNVKSAESQIRDVDFASESANYSKANILAQSGSYAMAQANSSQQNVLRLLQ</sequence>
<proteinExistence type="inferred from homology"/>
<dbReference type="InterPro" id="IPR001492">
    <property type="entry name" value="Flagellin"/>
</dbReference>
<dbReference type="Gene3D" id="6.10.10.10">
    <property type="entry name" value="Flagellar export chaperone, C-terminal domain"/>
    <property type="match status" value="1"/>
</dbReference>
<dbReference type="InterPro" id="IPR046358">
    <property type="entry name" value="Flagellin_C"/>
</dbReference>
<dbReference type="Gene3D" id="1.20.1330.10">
    <property type="entry name" value="f41 fragment of flagellin, N-terminal domain"/>
    <property type="match status" value="1"/>
</dbReference>
<keyword evidence="5" id="KW-0969">Cilium</keyword>
<organism evidence="5">
    <name type="scientific">Campylobacter jejuni</name>
    <dbReference type="NCBI Taxonomy" id="197"/>
    <lineage>
        <taxon>Bacteria</taxon>
        <taxon>Pseudomonadati</taxon>
        <taxon>Campylobacterota</taxon>
        <taxon>Epsilonproteobacteria</taxon>
        <taxon>Campylobacterales</taxon>
        <taxon>Campylobacteraceae</taxon>
        <taxon>Campylobacter</taxon>
    </lineage>
</organism>
<evidence type="ECO:0000256" key="1">
    <source>
        <dbReference type="ARBA" id="ARBA00004365"/>
    </source>
</evidence>
<reference evidence="5" key="1">
    <citation type="submission" date="2018-05" db="EMBL/GenBank/DDBJ databases">
        <authorList>
            <consortium name="PulseNet: The National Subtyping Network for Foodborne Disease Surveillance"/>
            <person name="Tarr C.L."/>
            <person name="Trees E."/>
            <person name="Katz L.S."/>
            <person name="Carleton-Romer H.A."/>
            <person name="Stroika S."/>
            <person name="Kucerova Z."/>
            <person name="Roache K.F."/>
            <person name="Sabol A.L."/>
            <person name="Besser J."/>
            <person name="Gerner-Smidt P."/>
        </authorList>
    </citation>
    <scope>NUCLEOTIDE SEQUENCE</scope>
    <source>
        <strain evidence="5">PNUSAC001039</strain>
    </source>
</reference>
<keyword evidence="3" id="KW-0975">Bacterial flagellum</keyword>
<evidence type="ECO:0000256" key="2">
    <source>
        <dbReference type="ARBA" id="ARBA00005709"/>
    </source>
</evidence>
<comment type="caution">
    <text evidence="5">The sequence shown here is derived from an EMBL/GenBank/DDBJ whole genome shotgun (WGS) entry which is preliminary data.</text>
</comment>
<comment type="subcellular location">
    <subcellularLocation>
        <location evidence="1">Bacterial flagellum</location>
    </subcellularLocation>
</comment>
<evidence type="ECO:0000256" key="3">
    <source>
        <dbReference type="ARBA" id="ARBA00023143"/>
    </source>
</evidence>
<dbReference type="AlphaFoldDB" id="A0A5T0H0T6"/>
<dbReference type="PANTHER" id="PTHR42792">
    <property type="entry name" value="FLAGELLIN"/>
    <property type="match status" value="1"/>
</dbReference>
<dbReference type="PANTHER" id="PTHR42792:SF2">
    <property type="entry name" value="FLAGELLIN"/>
    <property type="match status" value="1"/>
</dbReference>
<protein>
    <submittedName>
        <fullName evidence="5">Flagellin subunit protein FlaA</fullName>
    </submittedName>
</protein>
<keyword evidence="5" id="KW-0966">Cell projection</keyword>
<accession>A0A5T0H0T6</accession>
<feature type="domain" description="Flagellin C-terminal" evidence="4">
    <location>
        <begin position="49"/>
        <end position="134"/>
    </location>
</feature>
<evidence type="ECO:0000259" key="4">
    <source>
        <dbReference type="Pfam" id="PF00700"/>
    </source>
</evidence>
<evidence type="ECO:0000313" key="5">
    <source>
        <dbReference type="EMBL" id="EAJ8482008.1"/>
    </source>
</evidence>
<name>A0A5T0H0T6_CAMJU</name>
<dbReference type="GO" id="GO:0009288">
    <property type="term" value="C:bacterial-type flagellum"/>
    <property type="evidence" value="ECO:0007669"/>
    <property type="project" value="UniProtKB-SubCell"/>
</dbReference>
<dbReference type="EMBL" id="AACBFU010000022">
    <property type="protein sequence ID" value="EAJ8482008.1"/>
    <property type="molecule type" value="Genomic_DNA"/>
</dbReference>
<gene>
    <name evidence="5" type="ORF">BOI95_08655</name>
</gene>
<dbReference type="InterPro" id="IPR042187">
    <property type="entry name" value="Flagellin_C_sub2"/>
</dbReference>
<dbReference type="GO" id="GO:0005198">
    <property type="term" value="F:structural molecule activity"/>
    <property type="evidence" value="ECO:0007669"/>
    <property type="project" value="InterPro"/>
</dbReference>
<comment type="similarity">
    <text evidence="2">Belongs to the bacterial flagellin family.</text>
</comment>